<keyword evidence="5" id="KW-1185">Reference proteome</keyword>
<dbReference type="NCBIfam" id="TIGR02302">
    <property type="entry name" value="aProt_lowcomp"/>
    <property type="match status" value="1"/>
</dbReference>
<evidence type="ECO:0000256" key="1">
    <source>
        <dbReference type="SAM" id="Coils"/>
    </source>
</evidence>
<dbReference type="RefSeq" id="WP_164625048.1">
    <property type="nucleotide sequence ID" value="NZ_JAAIVJ010000004.1"/>
</dbReference>
<accession>A0A6M0QST2</accession>
<feature type="transmembrane region" description="Helical" evidence="3">
    <location>
        <begin position="56"/>
        <end position="78"/>
    </location>
</feature>
<keyword evidence="3" id="KW-0472">Membrane</keyword>
<feature type="region of interest" description="Disordered" evidence="2">
    <location>
        <begin position="641"/>
        <end position="721"/>
    </location>
</feature>
<gene>
    <name evidence="4" type="ORF">G4Z14_09420</name>
</gene>
<name>A0A6M0QST2_9RHOB</name>
<dbReference type="EMBL" id="JAAIVJ010000004">
    <property type="protein sequence ID" value="NEY90515.1"/>
    <property type="molecule type" value="Genomic_DNA"/>
</dbReference>
<protein>
    <submittedName>
        <fullName evidence="4">TIGR02302 family protein</fullName>
    </submittedName>
</protein>
<evidence type="ECO:0000256" key="2">
    <source>
        <dbReference type="SAM" id="MobiDB-lite"/>
    </source>
</evidence>
<evidence type="ECO:0000256" key="3">
    <source>
        <dbReference type="SAM" id="Phobius"/>
    </source>
</evidence>
<feature type="coiled-coil region" evidence="1">
    <location>
        <begin position="487"/>
        <end position="603"/>
    </location>
</feature>
<dbReference type="AlphaFoldDB" id="A0A6M0QST2"/>
<feature type="compositionally biased region" description="Basic and acidic residues" evidence="2">
    <location>
        <begin position="759"/>
        <end position="770"/>
    </location>
</feature>
<organism evidence="4 5">
    <name type="scientific">Tabrizicola oligotrophica</name>
    <dbReference type="NCBI Taxonomy" id="2710650"/>
    <lineage>
        <taxon>Bacteria</taxon>
        <taxon>Pseudomonadati</taxon>
        <taxon>Pseudomonadota</taxon>
        <taxon>Alphaproteobacteria</taxon>
        <taxon>Rhodobacterales</taxon>
        <taxon>Paracoccaceae</taxon>
        <taxon>Tabrizicola</taxon>
    </lineage>
</organism>
<feature type="region of interest" description="Disordered" evidence="2">
    <location>
        <begin position="740"/>
        <end position="787"/>
    </location>
</feature>
<dbReference type="InterPro" id="IPR012683">
    <property type="entry name" value="CHP02302_TM"/>
</dbReference>
<dbReference type="Proteomes" id="UP000477782">
    <property type="component" value="Unassembled WGS sequence"/>
</dbReference>
<evidence type="ECO:0000313" key="4">
    <source>
        <dbReference type="EMBL" id="NEY90515.1"/>
    </source>
</evidence>
<keyword evidence="3" id="KW-0812">Transmembrane</keyword>
<keyword evidence="1" id="KW-0175">Coiled coil</keyword>
<proteinExistence type="predicted"/>
<keyword evidence="3" id="KW-1133">Transmembrane helix</keyword>
<feature type="compositionally biased region" description="Low complexity" evidence="2">
    <location>
        <begin position="653"/>
        <end position="662"/>
    </location>
</feature>
<feature type="transmembrane region" description="Helical" evidence="3">
    <location>
        <begin position="152"/>
        <end position="171"/>
    </location>
</feature>
<feature type="transmembrane region" description="Helical" evidence="3">
    <location>
        <begin position="31"/>
        <end position="50"/>
    </location>
</feature>
<evidence type="ECO:0000313" key="5">
    <source>
        <dbReference type="Proteomes" id="UP000477782"/>
    </source>
</evidence>
<dbReference type="Pfam" id="PF13779">
    <property type="entry name" value="DUF4175"/>
    <property type="match status" value="1"/>
</dbReference>
<sequence>MDDHAKATLKRIETPLRLTWAGLWAERAVRAFWPLWTLAISLLAALSFGLQDHLPLEALWAGAVAAAVGLAAALTHGLSRFHRPTRTEALVRLDSRLPGQPLAALRDTQAIGATDPASRAVWAAHLARMAERAKAARPVEPNLKLAARDPFALRYIALTALVMALIFGSIWRLGSMAALAPGGASDIAADGPTWEGWLKPPTYTAKPTLYLNDQTAESLTLPVGTKLQLRLYGEPGSLILSETVSGRTEVPPASDAAQDFTITQSGKLAIDGAGGREWAVSVTPDRAPTIAADGPISRDKGGRFKQKVKGSDDYGITKATVTIALDLAQVDRRFGLALEPEDLAPVVLDLPMPRKGKREEFAVTLVDDLSQSVLANMPVTLTFAAVDAAGQQGNSAPTTAVLPGKRFFDPAAAALIELRRDLLWTRANAPRVVQILRALTHKPEGFFTNRKAFLRLRVAMKRLEADAASLTPALRDEVAEELWQIALLMEEGDLNDARERLKRAQDRLAEAIKRGASPEEIQELMDEMRQAMDDYMDMLAETMEERTPEEQSADGGATMSEDQLQEMLDRLQKLMEEGKTAEAAELLAQIQEMMENMRMVQGDGQGGKGRGSPGQQAMRDLGETLRGQQGLSDDAFRDMQRGRQGEAEGDGQQGEQPGGEKQSLAERQEALRRELERLERQGNLPGKGGDRGEAGRQSLDNARRAMREAEDALRDEDLPGALDRQAEALEALRDGIRDFGEALAQENRQEGQRQAGAEARQDDPEGRDPLGRQTGESLRIGSDDNLLSDKEVYRRAEELLEEIRRRSGDLARPEGERDYLKRLLDLF</sequence>
<comment type="caution">
    <text evidence="4">The sequence shown here is derived from an EMBL/GenBank/DDBJ whole genome shotgun (WGS) entry which is preliminary data.</text>
</comment>
<feature type="compositionally biased region" description="Basic and acidic residues" evidence="2">
    <location>
        <begin position="663"/>
        <end position="680"/>
    </location>
</feature>
<feature type="compositionally biased region" description="Basic and acidic residues" evidence="2">
    <location>
        <begin position="701"/>
        <end position="717"/>
    </location>
</feature>
<reference evidence="4 5" key="1">
    <citation type="submission" date="2020-02" db="EMBL/GenBank/DDBJ databases">
        <authorList>
            <person name="Chen W.-M."/>
        </authorList>
    </citation>
    <scope>NUCLEOTIDE SEQUENCE [LARGE SCALE GENOMIC DNA]</scope>
    <source>
        <strain evidence="4 5">KMS-5</strain>
    </source>
</reference>